<dbReference type="GO" id="GO:0005509">
    <property type="term" value="F:calcium ion binding"/>
    <property type="evidence" value="ECO:0007669"/>
    <property type="project" value="InterPro"/>
</dbReference>
<dbReference type="CDD" id="cd11319">
    <property type="entry name" value="AmyAc_euk_AmyA"/>
    <property type="match status" value="1"/>
</dbReference>
<accession>A0A1V8T2L7</accession>
<evidence type="ECO:0000256" key="19">
    <source>
        <dbReference type="SAM" id="Phobius"/>
    </source>
</evidence>
<evidence type="ECO:0000256" key="4">
    <source>
        <dbReference type="ARBA" id="ARBA00008061"/>
    </source>
</evidence>
<keyword evidence="17" id="KW-0326">Glycosidase</keyword>
<keyword evidence="22" id="KW-1185">Reference proteome</keyword>
<dbReference type="Pfam" id="PF00128">
    <property type="entry name" value="Alpha-amylase"/>
    <property type="match status" value="1"/>
</dbReference>
<dbReference type="GO" id="GO:0004556">
    <property type="term" value="F:alpha-amylase activity"/>
    <property type="evidence" value="ECO:0007669"/>
    <property type="project" value="UniProtKB-EC"/>
</dbReference>
<dbReference type="SMART" id="SM00642">
    <property type="entry name" value="Aamy"/>
    <property type="match status" value="1"/>
</dbReference>
<dbReference type="GO" id="GO:0005789">
    <property type="term" value="C:endoplasmic reticulum membrane"/>
    <property type="evidence" value="ECO:0007669"/>
    <property type="project" value="UniProtKB-SubCell"/>
</dbReference>
<keyword evidence="11" id="KW-0106">Calcium</keyword>
<sequence>MSPNNATMDWATWAFSPSPSAIIVTLLAVLLIPILVHYILYKTQAPRVLPTILLVGPSGGGKTSLLTLFATGHPSQTQTSQSPQSAICQTPPSTSTSSNRYRSENDTSARDQPTFTLLDTPGHGKLRHHALSSLTSTPALKGLIFVLDSAAVSSATNLTEAAEYLHDILLLLQKRHTGAKTSKNAQSVPVLVAANKQDVFTSLPAGLIKQRLESEITKVRVTRSKGLMDSGVGMEGDVGGGSEDAEWLGAFGSVGFGFEQMGECDVEVSVVGGNVRGEGGKGGKVEGWWEWIGGVVMTDRFALANGTTPMVCNQADGYYCGGQWKGIHDQLDYIQGMGFDAIWISPIVAQMPQWTADGMSYAGYWQQNLYDINPAFGNSTHLHDLIDAVHARGMFFMLDIVVNHMAWNGHPDGIQYQILQPFSDQKYYHKYCPSGYSDDDLSNLEECWLGSPEVPLADLDTGDPIVRQLFSMWIKTQVWKWGVDGLRIDAGINVEPDFFPDFMEAAGVFATAEVYTSHEDIMCTWTDKIGSSLNYPLYWKITEAFQSSDGGMSALGDMMKSERSACKDSSLLGTFSENHDVPRFANHTTDMSRAENVAAFIIMADGIPVAYQGSEQHLQGGTNPFTNREPLWETGYDRTAPIYKLYNTLNLVRRHAIRSDGGFTKYPSDIIHQDDHTIAMRKGNDGAQTIAVLSNTGADSSDASVQLCQGHGFSSNTKLTEVLSCTNVMVDGNNCINVPVKSGQPQVLYAADALSGSTLCGDKSGDKVALTAVTISSTTITTTIGGQPTAIRTATTIPLSEITPTGVGAARSAAAPRAALPGRTDMLVGSTLMAAFMTGLAATLIKCLG</sequence>
<evidence type="ECO:0000256" key="7">
    <source>
        <dbReference type="ARBA" id="ARBA00022723"/>
    </source>
</evidence>
<dbReference type="Gene3D" id="2.60.40.1180">
    <property type="entry name" value="Golgi alpha-mannosidase II"/>
    <property type="match status" value="1"/>
</dbReference>
<dbReference type="SUPFAM" id="SSF51445">
    <property type="entry name" value="(Trans)glycosidases"/>
    <property type="match status" value="1"/>
</dbReference>
<evidence type="ECO:0000256" key="17">
    <source>
        <dbReference type="ARBA" id="ARBA00023295"/>
    </source>
</evidence>
<dbReference type="EMBL" id="NAJO01000019">
    <property type="protein sequence ID" value="OQO05458.1"/>
    <property type="molecule type" value="Genomic_DNA"/>
</dbReference>
<dbReference type="GO" id="GO:0016052">
    <property type="term" value="P:carbohydrate catabolic process"/>
    <property type="evidence" value="ECO:0007669"/>
    <property type="project" value="InterPro"/>
</dbReference>
<keyword evidence="12 19" id="KW-1133">Transmembrane helix</keyword>
<evidence type="ECO:0000256" key="3">
    <source>
        <dbReference type="ARBA" id="ARBA00005619"/>
    </source>
</evidence>
<dbReference type="FunFam" id="3.20.20.80:FF:000120">
    <property type="entry name" value="Alpha-amylase A"/>
    <property type="match status" value="1"/>
</dbReference>
<organism evidence="21 22">
    <name type="scientific">Cryoendolithus antarcticus</name>
    <dbReference type="NCBI Taxonomy" id="1507870"/>
    <lineage>
        <taxon>Eukaryota</taxon>
        <taxon>Fungi</taxon>
        <taxon>Dikarya</taxon>
        <taxon>Ascomycota</taxon>
        <taxon>Pezizomycotina</taxon>
        <taxon>Dothideomycetes</taxon>
        <taxon>Dothideomycetidae</taxon>
        <taxon>Cladosporiales</taxon>
        <taxon>Cladosporiaceae</taxon>
        <taxon>Cryoendolithus</taxon>
    </lineage>
</organism>
<evidence type="ECO:0000256" key="15">
    <source>
        <dbReference type="ARBA" id="ARBA00023170"/>
    </source>
</evidence>
<dbReference type="InParanoid" id="A0A1V8T2L7"/>
<dbReference type="OrthoDB" id="41266at2759"/>
<evidence type="ECO:0000313" key="22">
    <source>
        <dbReference type="Proteomes" id="UP000192596"/>
    </source>
</evidence>
<feature type="transmembrane region" description="Helical" evidence="19">
    <location>
        <begin position="48"/>
        <end position="70"/>
    </location>
</feature>
<dbReference type="AlphaFoldDB" id="A0A1V8T2L7"/>
<feature type="region of interest" description="Disordered" evidence="18">
    <location>
        <begin position="73"/>
        <end position="121"/>
    </location>
</feature>
<feature type="transmembrane region" description="Helical" evidence="19">
    <location>
        <begin position="20"/>
        <end position="41"/>
    </location>
</feature>
<dbReference type="STRING" id="1507870.A0A1V8T2L7"/>
<evidence type="ECO:0000256" key="12">
    <source>
        <dbReference type="ARBA" id="ARBA00022989"/>
    </source>
</evidence>
<comment type="caution">
    <text evidence="21">The sequence shown here is derived from an EMBL/GenBank/DDBJ whole genome shotgun (WGS) entry which is preliminary data.</text>
</comment>
<comment type="subcellular location">
    <subcellularLocation>
        <location evidence="2">Endoplasmic reticulum membrane</location>
        <topology evidence="2">Single-pass membrane protein</topology>
    </subcellularLocation>
</comment>
<comment type="similarity">
    <text evidence="3">Belongs to the SRP receptor beta subunit family.</text>
</comment>
<dbReference type="SUPFAM" id="SSF52540">
    <property type="entry name" value="P-loop containing nucleoside triphosphate hydrolases"/>
    <property type="match status" value="1"/>
</dbReference>
<keyword evidence="7" id="KW-0479">Metal-binding</keyword>
<dbReference type="InterPro" id="IPR013780">
    <property type="entry name" value="Glyco_hydro_b"/>
</dbReference>
<evidence type="ECO:0000256" key="11">
    <source>
        <dbReference type="ARBA" id="ARBA00022837"/>
    </source>
</evidence>
<evidence type="ECO:0000256" key="10">
    <source>
        <dbReference type="ARBA" id="ARBA00022824"/>
    </source>
</evidence>
<reference evidence="22" key="1">
    <citation type="submission" date="2017-03" db="EMBL/GenBank/DDBJ databases">
        <title>Genomes of endolithic fungi from Antarctica.</title>
        <authorList>
            <person name="Coleine C."/>
            <person name="Masonjones S."/>
            <person name="Stajich J.E."/>
        </authorList>
    </citation>
    <scope>NUCLEOTIDE SEQUENCE [LARGE SCALE GENOMIC DNA]</scope>
    <source>
        <strain evidence="22">CCFEE 5527</strain>
    </source>
</reference>
<dbReference type="PANTHER" id="PTHR10357:SF208">
    <property type="entry name" value="ALPHA-AMYLASE"/>
    <property type="match status" value="1"/>
</dbReference>
<name>A0A1V8T2L7_9PEZI</name>
<dbReference type="Pfam" id="PF09439">
    <property type="entry name" value="SRPRB"/>
    <property type="match status" value="1"/>
</dbReference>
<keyword evidence="10" id="KW-0256">Endoplasmic reticulum</keyword>
<dbReference type="PROSITE" id="PS51417">
    <property type="entry name" value="ARF"/>
    <property type="match status" value="1"/>
</dbReference>
<dbReference type="InterPro" id="IPR017853">
    <property type="entry name" value="GH"/>
</dbReference>
<gene>
    <name evidence="21" type="ORF">B0A48_09227</name>
</gene>
<evidence type="ECO:0000256" key="2">
    <source>
        <dbReference type="ARBA" id="ARBA00004389"/>
    </source>
</evidence>
<evidence type="ECO:0000256" key="1">
    <source>
        <dbReference type="ARBA" id="ARBA00001913"/>
    </source>
</evidence>
<dbReference type="InterPro" id="IPR006047">
    <property type="entry name" value="GH13_cat_dom"/>
</dbReference>
<keyword evidence="16" id="KW-0119">Carbohydrate metabolism</keyword>
<proteinExistence type="inferred from homology"/>
<dbReference type="CDD" id="cd04105">
    <property type="entry name" value="SR_beta"/>
    <property type="match status" value="1"/>
</dbReference>
<feature type="compositionally biased region" description="Low complexity" evidence="18">
    <location>
        <begin position="74"/>
        <end position="85"/>
    </location>
</feature>
<dbReference type="Proteomes" id="UP000192596">
    <property type="component" value="Unassembled WGS sequence"/>
</dbReference>
<evidence type="ECO:0000259" key="20">
    <source>
        <dbReference type="SMART" id="SM00642"/>
    </source>
</evidence>
<dbReference type="InterPro" id="IPR019009">
    <property type="entry name" value="SRP_receptor_beta_su"/>
</dbReference>
<keyword evidence="8" id="KW-0547">Nucleotide-binding</keyword>
<dbReference type="SUPFAM" id="SSF51011">
    <property type="entry name" value="Glycosyl hydrolase domain"/>
    <property type="match status" value="1"/>
</dbReference>
<feature type="domain" description="Glycosyl hydrolase family 13 catalytic" evidence="20">
    <location>
        <begin position="295"/>
        <end position="653"/>
    </location>
</feature>
<evidence type="ECO:0000256" key="9">
    <source>
        <dbReference type="ARBA" id="ARBA00022801"/>
    </source>
</evidence>
<evidence type="ECO:0000256" key="14">
    <source>
        <dbReference type="ARBA" id="ARBA00023136"/>
    </source>
</evidence>
<keyword evidence="15" id="KW-0675">Receptor</keyword>
<protein>
    <recommendedName>
        <fullName evidence="5">Signal recognition particle receptor subunit beta</fullName>
    </recommendedName>
</protein>
<evidence type="ECO:0000256" key="5">
    <source>
        <dbReference type="ARBA" id="ARBA00020256"/>
    </source>
</evidence>
<keyword evidence="13" id="KW-0342">GTP-binding</keyword>
<dbReference type="Gene3D" id="3.20.20.80">
    <property type="entry name" value="Glycosidases"/>
    <property type="match status" value="1"/>
</dbReference>
<dbReference type="InterPro" id="IPR027417">
    <property type="entry name" value="P-loop_NTPase"/>
</dbReference>
<evidence type="ECO:0000256" key="16">
    <source>
        <dbReference type="ARBA" id="ARBA00023277"/>
    </source>
</evidence>
<dbReference type="PANTHER" id="PTHR10357">
    <property type="entry name" value="ALPHA-AMYLASE FAMILY MEMBER"/>
    <property type="match status" value="1"/>
</dbReference>
<evidence type="ECO:0000313" key="21">
    <source>
        <dbReference type="EMBL" id="OQO05458.1"/>
    </source>
</evidence>
<comment type="cofactor">
    <cofactor evidence="1">
        <name>Ca(2+)</name>
        <dbReference type="ChEBI" id="CHEBI:29108"/>
    </cofactor>
</comment>
<keyword evidence="9" id="KW-0378">Hydrolase</keyword>
<comment type="similarity">
    <text evidence="4">Belongs to the glycosyl hydrolase 13 family.</text>
</comment>
<evidence type="ECO:0000256" key="6">
    <source>
        <dbReference type="ARBA" id="ARBA00022692"/>
    </source>
</evidence>
<dbReference type="Gene3D" id="3.40.50.300">
    <property type="entry name" value="P-loop containing nucleotide triphosphate hydrolases"/>
    <property type="match status" value="1"/>
</dbReference>
<evidence type="ECO:0000256" key="8">
    <source>
        <dbReference type="ARBA" id="ARBA00022741"/>
    </source>
</evidence>
<feature type="compositionally biased region" description="Polar residues" evidence="18">
    <location>
        <begin position="86"/>
        <end position="100"/>
    </location>
</feature>
<evidence type="ECO:0000256" key="18">
    <source>
        <dbReference type="SAM" id="MobiDB-lite"/>
    </source>
</evidence>
<keyword evidence="6 19" id="KW-0812">Transmembrane</keyword>
<evidence type="ECO:0000256" key="13">
    <source>
        <dbReference type="ARBA" id="ARBA00023134"/>
    </source>
</evidence>
<keyword evidence="14 19" id="KW-0472">Membrane</keyword>
<dbReference type="GO" id="GO:0005525">
    <property type="term" value="F:GTP binding"/>
    <property type="evidence" value="ECO:0007669"/>
    <property type="project" value="UniProtKB-KW"/>
</dbReference>